<name>A0A9W6PT94_9ACTN</name>
<dbReference type="PANTHER" id="PTHR21098:SF12">
    <property type="entry name" value="RIBOFLAVIN SYNTHASE"/>
    <property type="match status" value="1"/>
</dbReference>
<comment type="pathway">
    <text evidence="3">Cofactor biosynthesis; riboflavin biosynthesis; riboflavin from 2-hydroxy-3-oxobutyl phosphate and 5-amino-6-(D-ribitylamino)uracil: step 2/2.</text>
</comment>
<dbReference type="CDD" id="cd00402">
    <property type="entry name" value="Riboflavin_synthase_like"/>
    <property type="match status" value="1"/>
</dbReference>
<evidence type="ECO:0000313" key="13">
    <source>
        <dbReference type="EMBL" id="GLW63097.1"/>
    </source>
</evidence>
<dbReference type="NCBIfam" id="TIGR00187">
    <property type="entry name" value="ribE"/>
    <property type="match status" value="1"/>
</dbReference>
<organism evidence="13 14">
    <name type="scientific">Actinomadura rubrobrunea</name>
    <dbReference type="NCBI Taxonomy" id="115335"/>
    <lineage>
        <taxon>Bacteria</taxon>
        <taxon>Bacillati</taxon>
        <taxon>Actinomycetota</taxon>
        <taxon>Actinomycetes</taxon>
        <taxon>Streptosporangiales</taxon>
        <taxon>Thermomonosporaceae</taxon>
        <taxon>Actinomadura</taxon>
    </lineage>
</organism>
<dbReference type="GO" id="GO:0004746">
    <property type="term" value="F:riboflavin synthase activity"/>
    <property type="evidence" value="ECO:0007669"/>
    <property type="project" value="UniProtKB-UniRule"/>
</dbReference>
<feature type="domain" description="Lumazine-binding" evidence="12">
    <location>
        <begin position="97"/>
        <end position="193"/>
    </location>
</feature>
<comment type="catalytic activity">
    <reaction evidence="1">
        <text>2 6,7-dimethyl-8-(1-D-ribityl)lumazine + H(+) = 5-amino-6-(D-ribitylamino)uracil + riboflavin</text>
        <dbReference type="Rhea" id="RHEA:20772"/>
        <dbReference type="ChEBI" id="CHEBI:15378"/>
        <dbReference type="ChEBI" id="CHEBI:15934"/>
        <dbReference type="ChEBI" id="CHEBI:57986"/>
        <dbReference type="ChEBI" id="CHEBI:58201"/>
        <dbReference type="EC" id="2.5.1.9"/>
    </reaction>
</comment>
<dbReference type="EMBL" id="BSRZ01000002">
    <property type="protein sequence ID" value="GLW63097.1"/>
    <property type="molecule type" value="Genomic_DNA"/>
</dbReference>
<evidence type="ECO:0000256" key="1">
    <source>
        <dbReference type="ARBA" id="ARBA00000968"/>
    </source>
</evidence>
<protein>
    <recommendedName>
        <fullName evidence="6 10">Riboflavin synthase</fullName>
        <ecNumber evidence="5 10">2.5.1.9</ecNumber>
    </recommendedName>
</protein>
<evidence type="ECO:0000313" key="14">
    <source>
        <dbReference type="Proteomes" id="UP001165124"/>
    </source>
</evidence>
<evidence type="ECO:0000256" key="10">
    <source>
        <dbReference type="NCBIfam" id="TIGR00187"/>
    </source>
</evidence>
<dbReference type="InterPro" id="IPR017938">
    <property type="entry name" value="Riboflavin_synthase-like_b-brl"/>
</dbReference>
<dbReference type="InterPro" id="IPR023366">
    <property type="entry name" value="ATP_synth_asu-like_sf"/>
</dbReference>
<dbReference type="FunFam" id="2.40.30.20:FF:000003">
    <property type="entry name" value="Riboflavin synthase, alpha subunit"/>
    <property type="match status" value="1"/>
</dbReference>
<comment type="function">
    <text evidence="2">Catalyzes the dismutation of two molecules of 6,7-dimethyl-8-ribityllumazine, resulting in the formation of riboflavin and 5-amino-6-(D-ribitylamino)uracil.</text>
</comment>
<accession>A0A9W6PT94</accession>
<dbReference type="PIRSF" id="PIRSF000498">
    <property type="entry name" value="Riboflavin_syn_A"/>
    <property type="match status" value="1"/>
</dbReference>
<evidence type="ECO:0000256" key="11">
    <source>
        <dbReference type="PROSITE-ProRule" id="PRU00524"/>
    </source>
</evidence>
<gene>
    <name evidence="13" type="ORF">Arub01_13410</name>
</gene>
<comment type="subunit">
    <text evidence="4">Homotrimer.</text>
</comment>
<dbReference type="PROSITE" id="PS51177">
    <property type="entry name" value="LUMAZINE_BIND"/>
    <property type="match status" value="2"/>
</dbReference>
<evidence type="ECO:0000256" key="4">
    <source>
        <dbReference type="ARBA" id="ARBA00011233"/>
    </source>
</evidence>
<sequence>MFTGIVEELGEIVALEPAGDSARITVRGPLVTRDAVHGASIAVNGVCLTVVDVDGDAFTADVVRETLDRSSLGALGPGSRVNLERPVRLSDRLGGHLVQGHVDGVGRLISREPGERGDVVVFSLPPDLSRYVVEKGSIAVDGVSLTVVEAGGDRFSVALIPATLQMTTLGLKRPGDPVNLEVDVVAKYVERMLGERAPQAEAAS</sequence>
<keyword evidence="9" id="KW-0677">Repeat</keyword>
<evidence type="ECO:0000256" key="2">
    <source>
        <dbReference type="ARBA" id="ARBA00002803"/>
    </source>
</evidence>
<feature type="repeat" description="Lumazine-binding" evidence="11">
    <location>
        <begin position="1"/>
        <end position="96"/>
    </location>
</feature>
<evidence type="ECO:0000256" key="9">
    <source>
        <dbReference type="ARBA" id="ARBA00022737"/>
    </source>
</evidence>
<dbReference type="NCBIfam" id="NF009566">
    <property type="entry name" value="PRK13020.1"/>
    <property type="match status" value="1"/>
</dbReference>
<reference evidence="13" key="1">
    <citation type="submission" date="2023-02" db="EMBL/GenBank/DDBJ databases">
        <title>Actinomadura rubrobrunea NBRC 14622.</title>
        <authorList>
            <person name="Ichikawa N."/>
            <person name="Sato H."/>
            <person name="Tonouchi N."/>
        </authorList>
    </citation>
    <scope>NUCLEOTIDE SEQUENCE</scope>
    <source>
        <strain evidence="13">NBRC 14622</strain>
    </source>
</reference>
<dbReference type="InterPro" id="IPR001783">
    <property type="entry name" value="Lumazine-bd"/>
</dbReference>
<evidence type="ECO:0000259" key="12">
    <source>
        <dbReference type="PROSITE" id="PS51177"/>
    </source>
</evidence>
<evidence type="ECO:0000256" key="5">
    <source>
        <dbReference type="ARBA" id="ARBA00012827"/>
    </source>
</evidence>
<dbReference type="EC" id="2.5.1.9" evidence="5 10"/>
<dbReference type="PANTHER" id="PTHR21098">
    <property type="entry name" value="RIBOFLAVIN SYNTHASE ALPHA CHAIN"/>
    <property type="match status" value="1"/>
</dbReference>
<dbReference type="SUPFAM" id="SSF63380">
    <property type="entry name" value="Riboflavin synthase domain-like"/>
    <property type="match status" value="2"/>
</dbReference>
<evidence type="ECO:0000256" key="8">
    <source>
        <dbReference type="ARBA" id="ARBA00022679"/>
    </source>
</evidence>
<dbReference type="GO" id="GO:0009231">
    <property type="term" value="P:riboflavin biosynthetic process"/>
    <property type="evidence" value="ECO:0007669"/>
    <property type="project" value="UniProtKB-KW"/>
</dbReference>
<dbReference type="FunFam" id="2.40.30.20:FF:000004">
    <property type="entry name" value="Riboflavin synthase, alpha subunit"/>
    <property type="match status" value="1"/>
</dbReference>
<proteinExistence type="predicted"/>
<dbReference type="Proteomes" id="UP001165124">
    <property type="component" value="Unassembled WGS sequence"/>
</dbReference>
<feature type="domain" description="Lumazine-binding" evidence="12">
    <location>
        <begin position="1"/>
        <end position="96"/>
    </location>
</feature>
<keyword evidence="8" id="KW-0808">Transferase</keyword>
<dbReference type="AlphaFoldDB" id="A0A9W6PT94"/>
<evidence type="ECO:0000256" key="7">
    <source>
        <dbReference type="ARBA" id="ARBA00022619"/>
    </source>
</evidence>
<dbReference type="NCBIfam" id="NF006767">
    <property type="entry name" value="PRK09289.1"/>
    <property type="match status" value="1"/>
</dbReference>
<dbReference type="RefSeq" id="WP_067916849.1">
    <property type="nucleotide sequence ID" value="NZ_BSRZ01000002.1"/>
</dbReference>
<keyword evidence="14" id="KW-1185">Reference proteome</keyword>
<feature type="repeat" description="Lumazine-binding" evidence="11">
    <location>
        <begin position="97"/>
        <end position="193"/>
    </location>
</feature>
<dbReference type="Pfam" id="PF00677">
    <property type="entry name" value="Lum_binding"/>
    <property type="match status" value="2"/>
</dbReference>
<dbReference type="InterPro" id="IPR026017">
    <property type="entry name" value="Lumazine-bd_dom"/>
</dbReference>
<evidence type="ECO:0000256" key="6">
    <source>
        <dbReference type="ARBA" id="ARBA00013950"/>
    </source>
</evidence>
<comment type="caution">
    <text evidence="13">The sequence shown here is derived from an EMBL/GenBank/DDBJ whole genome shotgun (WGS) entry which is preliminary data.</text>
</comment>
<dbReference type="Gene3D" id="2.40.30.20">
    <property type="match status" value="2"/>
</dbReference>
<evidence type="ECO:0000256" key="3">
    <source>
        <dbReference type="ARBA" id="ARBA00004887"/>
    </source>
</evidence>
<keyword evidence="7" id="KW-0686">Riboflavin biosynthesis</keyword>